<gene>
    <name evidence="2" type="ORF">LXN57_47625</name>
</gene>
<protein>
    <submittedName>
        <fullName evidence="2">Polymorphic toxin-type HINT domain-containing protein</fullName>
    </submittedName>
</protein>
<dbReference type="RefSeq" id="WP_251804949.1">
    <property type="nucleotide sequence ID" value="NZ_JAMQOL010000116.1"/>
</dbReference>
<dbReference type="EMBL" id="JAMQOL010000116">
    <property type="protein sequence ID" value="MCM4085218.1"/>
    <property type="molecule type" value="Genomic_DNA"/>
</dbReference>
<dbReference type="SUPFAM" id="SSF51294">
    <property type="entry name" value="Hedgehog/intein (Hint) domain"/>
    <property type="match status" value="1"/>
</dbReference>
<feature type="non-terminal residue" evidence="2">
    <location>
        <position position="158"/>
    </location>
</feature>
<dbReference type="CDD" id="cd00081">
    <property type="entry name" value="Hint"/>
    <property type="match status" value="1"/>
</dbReference>
<dbReference type="InterPro" id="IPR036844">
    <property type="entry name" value="Hint_dom_sf"/>
</dbReference>
<evidence type="ECO:0000313" key="2">
    <source>
        <dbReference type="EMBL" id="MCM4085218.1"/>
    </source>
</evidence>
<proteinExistence type="predicted"/>
<reference evidence="2 3" key="1">
    <citation type="submission" date="2022-06" db="EMBL/GenBank/DDBJ databases">
        <title>Actinoplanes abujensis sp. nov., isolated from Nigerian arid soil.</title>
        <authorList>
            <person name="Ding P."/>
        </authorList>
    </citation>
    <scope>NUCLEOTIDE SEQUENCE [LARGE SCALE GENOMIC DNA]</scope>
    <source>
        <strain evidence="3">TRM88002</strain>
    </source>
</reference>
<dbReference type="SMART" id="SM00306">
    <property type="entry name" value="HintN"/>
    <property type="match status" value="1"/>
</dbReference>
<keyword evidence="3" id="KW-1185">Reference proteome</keyword>
<evidence type="ECO:0000313" key="3">
    <source>
        <dbReference type="Proteomes" id="UP001523216"/>
    </source>
</evidence>
<organism evidence="2 3">
    <name type="scientific">Paractinoplanes hotanensis</name>
    <dbReference type="NCBI Taxonomy" id="2906497"/>
    <lineage>
        <taxon>Bacteria</taxon>
        <taxon>Bacillati</taxon>
        <taxon>Actinomycetota</taxon>
        <taxon>Actinomycetes</taxon>
        <taxon>Micromonosporales</taxon>
        <taxon>Micromonosporaceae</taxon>
        <taxon>Paractinoplanes</taxon>
    </lineage>
</organism>
<dbReference type="Gene3D" id="2.170.16.10">
    <property type="entry name" value="Hedgehog/Intein (Hint) domain"/>
    <property type="match status" value="1"/>
</dbReference>
<feature type="domain" description="Hint" evidence="1">
    <location>
        <begin position="1"/>
        <end position="110"/>
    </location>
</feature>
<dbReference type="Pfam" id="PF07591">
    <property type="entry name" value="PT-HINT"/>
    <property type="match status" value="1"/>
</dbReference>
<dbReference type="Proteomes" id="UP001523216">
    <property type="component" value="Unassembled WGS sequence"/>
</dbReference>
<sequence length="158" mass="17270">MNSFVAGTQVLMEDGSAKPIERVRPGDRVMAGDPDADTSTGQEVAATIVGDGAKDLIDITVEGADDVTATITATDGHPFWVDHDGDTATLGGRWIDAAQLRHGQWLKTADGRLIEPPRIFRRGNQLRSFSSGRKRGMSMARQRRTFTPEYKDQVARMV</sequence>
<name>A0ABT0YI56_9ACTN</name>
<evidence type="ECO:0000259" key="1">
    <source>
        <dbReference type="SMART" id="SM00306"/>
    </source>
</evidence>
<dbReference type="InterPro" id="IPR003587">
    <property type="entry name" value="Hint_dom_N"/>
</dbReference>
<accession>A0ABT0YI56</accession>
<comment type="caution">
    <text evidence="2">The sequence shown here is derived from an EMBL/GenBank/DDBJ whole genome shotgun (WGS) entry which is preliminary data.</text>
</comment>